<feature type="region of interest" description="Disordered" evidence="11">
    <location>
        <begin position="4489"/>
        <end position="4824"/>
    </location>
</feature>
<evidence type="ECO:0000256" key="2">
    <source>
        <dbReference type="ARBA" id="ARBA00004642"/>
    </source>
</evidence>
<feature type="compositionally biased region" description="Basic and acidic residues" evidence="11">
    <location>
        <begin position="4558"/>
        <end position="4589"/>
    </location>
</feature>
<dbReference type="GO" id="GO:0005730">
    <property type="term" value="C:nucleolus"/>
    <property type="evidence" value="ECO:0007669"/>
    <property type="project" value="UniProtKB-SubCell"/>
</dbReference>
<dbReference type="InterPro" id="IPR048617">
    <property type="entry name" value="MDN1_AAA_lid_4"/>
</dbReference>
<keyword evidence="9 10" id="KW-0539">Nucleus</keyword>
<dbReference type="FunFam" id="3.40.50.300:FF:000142">
    <property type="entry name" value="Midasin"/>
    <property type="match status" value="1"/>
</dbReference>
<dbReference type="Gene3D" id="3.40.50.300">
    <property type="entry name" value="P-loop containing nucleotide triphosphate hydrolases"/>
    <property type="match status" value="6"/>
</dbReference>
<reference evidence="13" key="1">
    <citation type="submission" date="2020-05" db="EMBL/GenBank/DDBJ databases">
        <title>Phylogenomic resolution of chytrid fungi.</title>
        <authorList>
            <person name="Stajich J.E."/>
            <person name="Amses K."/>
            <person name="Simmons R."/>
            <person name="Seto K."/>
            <person name="Myers J."/>
            <person name="Bonds A."/>
            <person name="Quandt C.A."/>
            <person name="Barry K."/>
            <person name="Liu P."/>
            <person name="Grigoriev I."/>
            <person name="Longcore J.E."/>
            <person name="James T.Y."/>
        </authorList>
    </citation>
    <scope>NUCLEOTIDE SEQUENCE</scope>
    <source>
        <strain evidence="13">JEL0318</strain>
    </source>
</reference>
<dbReference type="InterPro" id="IPR036465">
    <property type="entry name" value="vWFA_dom_sf"/>
</dbReference>
<keyword evidence="7 10" id="KW-0067">ATP-binding</keyword>
<keyword evidence="5" id="KW-0597">Phosphoprotein</keyword>
<dbReference type="Pfam" id="PF21108">
    <property type="entry name" value="MDN1_4th"/>
    <property type="match status" value="1"/>
</dbReference>
<dbReference type="Pfam" id="PF17867">
    <property type="entry name" value="AAA_lid_7"/>
    <property type="match status" value="3"/>
</dbReference>
<dbReference type="Pfam" id="PF17865">
    <property type="entry name" value="AAA_lid_5"/>
    <property type="match status" value="1"/>
</dbReference>
<comment type="similarity">
    <text evidence="3 10">Belongs to the midasin family.</text>
</comment>
<dbReference type="SMART" id="SM00382">
    <property type="entry name" value="AAA"/>
    <property type="match status" value="6"/>
</dbReference>
<evidence type="ECO:0000313" key="13">
    <source>
        <dbReference type="EMBL" id="KAJ3057055.1"/>
    </source>
</evidence>
<dbReference type="PANTHER" id="PTHR48103:SF2">
    <property type="entry name" value="MIDASIN"/>
    <property type="match status" value="1"/>
</dbReference>
<protein>
    <recommendedName>
        <fullName evidence="4 10">Midasin</fullName>
    </recommendedName>
</protein>
<feature type="compositionally biased region" description="Basic and acidic residues" evidence="11">
    <location>
        <begin position="4845"/>
        <end position="4873"/>
    </location>
</feature>
<evidence type="ECO:0000313" key="14">
    <source>
        <dbReference type="Proteomes" id="UP001212841"/>
    </source>
</evidence>
<proteinExistence type="inferred from homology"/>
<feature type="region of interest" description="Disordered" evidence="11">
    <location>
        <begin position="4418"/>
        <end position="4446"/>
    </location>
</feature>
<keyword evidence="6 10" id="KW-0547">Nucleotide-binding</keyword>
<dbReference type="InterPro" id="IPR011704">
    <property type="entry name" value="ATPase_dyneun-rel_AAA"/>
</dbReference>
<feature type="region of interest" description="Disordered" evidence="11">
    <location>
        <begin position="4838"/>
        <end position="4974"/>
    </location>
</feature>
<organism evidence="13 14">
    <name type="scientific">Rhizophlyctis rosea</name>
    <dbReference type="NCBI Taxonomy" id="64517"/>
    <lineage>
        <taxon>Eukaryota</taxon>
        <taxon>Fungi</taxon>
        <taxon>Fungi incertae sedis</taxon>
        <taxon>Chytridiomycota</taxon>
        <taxon>Chytridiomycota incertae sedis</taxon>
        <taxon>Chytridiomycetes</taxon>
        <taxon>Rhizophlyctidales</taxon>
        <taxon>Rhizophlyctidaceae</taxon>
        <taxon>Rhizophlyctis</taxon>
    </lineage>
</organism>
<dbReference type="GO" id="GO:0005654">
    <property type="term" value="C:nucleoplasm"/>
    <property type="evidence" value="ECO:0007669"/>
    <property type="project" value="UniProtKB-SubCell"/>
</dbReference>
<name>A0AAD5X977_9FUNG</name>
<comment type="caution">
    <text evidence="13">The sequence shown here is derived from an EMBL/GenBank/DDBJ whole genome shotgun (WGS) entry which is preliminary data.</text>
</comment>
<dbReference type="InterPro" id="IPR040848">
    <property type="entry name" value="AAA_lid_7"/>
</dbReference>
<dbReference type="SUPFAM" id="SSF53300">
    <property type="entry name" value="vWA-like"/>
    <property type="match status" value="1"/>
</dbReference>
<dbReference type="GO" id="GO:0000055">
    <property type="term" value="P:ribosomal large subunit export from nucleus"/>
    <property type="evidence" value="ECO:0007669"/>
    <property type="project" value="TreeGrafter"/>
</dbReference>
<feature type="compositionally biased region" description="Basic and acidic residues" evidence="11">
    <location>
        <begin position="4608"/>
        <end position="4619"/>
    </location>
</feature>
<evidence type="ECO:0000256" key="10">
    <source>
        <dbReference type="PIRNR" id="PIRNR010340"/>
    </source>
</evidence>
<evidence type="ECO:0000256" key="7">
    <source>
        <dbReference type="ARBA" id="ARBA00022840"/>
    </source>
</evidence>
<dbReference type="FunFam" id="3.40.50.300:FF:000712">
    <property type="entry name" value="Midasin"/>
    <property type="match status" value="1"/>
</dbReference>
<sequence length="5315" mass="593694">MPIRNHTYNPTHLKLKEHKMLPTAPQLLSLVEAVYILRRDPLIWAEREKPEENIHSLSRLRNVLRSIYRLLRFAPATFAGSTRIGSLYPLLTYSDRDVRTYAAYAISHLLNLPDFERRAFLEQYAWDDGRHPVLIRREEDDFDLFEQSQLFVKRQGSEHLSPSPLTVTATHLLPETVDMGGTILAMPNAIQSSNLSESNELESKPQSLVATPTTQGHLSSIGIALSLEFPILLEGPPGVGKTALVEEAARLGGCKELLKIHIGDQTDSKILLGTYVCTSTPGAFRWQPGVLATAVAEGRWVLIEDIDLAPLEVMAILLPLLETRYLFIASRGERIRAKEDFRIFATRTQFTGSASNAKHLAGQNLWRKIVVQRLPNEEVLEVLSHRYGSLAHLLPEILSAFSLLAKHLENQHNRSRYLSLRDLLKWCRRIDAMRSAIGDPGNELDLAVREDLFREAVESFAAMLPRKEARHEVCMSLGSALQVPAHRVQFYVDSYLPSLSLSGTEVAIGRASLKRCAGPDNHVPRPFAATSLSLCLLERLAVCVNLVEPVLLVGETGTGKTTVVQHLADLTRHNLVAINMSQQSDSSDLLGGFKPVDARVLAAPIKEIFDGLFERTFNVSSNQTFVDMIRKAFVKKNWGKLIVGFKNAIGMAKDLFGMKSAGEGDVVTGTKRKRRKVLDSGLQSEWEAFTETVQQFEAQYEQIKNNFLFAFVEGTLVKAIRQGHWVLLDEINLASPETLECLAGLLQGPDGSVMLMERGDTVPIQRHPDFRLFACMNPANDAGKRDLPPGLRSRFTEFWVDSPDANRADLMLIIRRYLENHLPPAPQGEQIVADIATFFVSTRDAAGNGELFDGANQRVHISMRTLTRALSYAVQVSPTFGLRRAIYEGMCMTFMTALNKDSTRVVSGFLNPLKVGVSVAQIPRNMLLSTEGSGNFALDKQSPGSSSTAHVLIDSFWLQRGPLDVPEDLEKTYVLTPSVEGNLRNLARAVMSKKYPVLIQGPTSAGKTSMVEYLARKTGHRFVRINNHEHTDLQEYLGSYVGDENGRLIFQEGILVEALRHGYWIVLDELNLAPSDVLEALNRLLDDNRELLIPETQEIVRPHPHFMLFATQNPAGQYGGRKQLSRAFRNRFLELHFEDIPESELETILGEKCLIAPSYAKRLVQVYRALQNARGRGRVFEGRHGFVTLRDMFRWAMRRAEGYERLAEDGYMLLAERMRRDDDKTVVKEVIERVMKHVIDTDKVYEDAFQEAMKRFCGQDGNSADLMKEVVWTKSMRRLFVLVFKCVEYREPVLLVGDTGCGKTTVCQLLAALIGIELRIVNAHQNTETADFLGSQRPARGRENLENDLRLEVRSLLTELADLGVKVDVGEEQASGELFQIVDSIGVEAKRQVASLPSGDPRVESVSNRLDSMRVLRNRTRALFEWHDGPLVQAMRLGELFLLDEISLADDSVLERLNSVLEPQQLLVLAEKGGREVEELYGADGFRFLATMNPGGDYGKKELSPALRNRFTEVWVPPVFERSDCRLIIGNKLSCLGHEAAENWADRMLDFVDWFAGQLKRPRESVISLRDILAWAGFILSVHCHIGMPAAFVHGGCLVFVDGIGVNPLFGMVTAPEKFRGECKMSLAKLVGMVAGLGASAVAGDLLISRDEKTFAIGPFAIELGLEAIQDVQFAMQAPTTLQNSIRVLRALQLRKAVLLEGSPGVGKTSLVSNLAAVTGHKLVRINLSEQTDLMDLFGSDLPVEGGGGGEFAWRDGPFLKAMREGSWVLLDELNLASQQVLEGLNACLDHRAMVYIPELDRTFGCHSEFRVFAAQNPQNQGGGRKGLPRSFVNRFTQVYVDALTEYDLNYILQTLHPAVNQELLSKMIRFNERMKEETMEKCTFGWKGAPWEFNLRDVMRWVELVKADGIVGHPEDHLEIVYLQRMRTREDREKVCNLYEEVFGETPSLGSRRPFWQVLENWIQFGSVFLERKGRRGVPINHLQLLSSSLPVLSSLARCVKNKWLTVLVGPEGTGKTSLVRLLAGLVGERLKEFSMNPGVDAVELLGGFEQTDLVRREQAVSVACEQLVSVVSRSVLQRGGEDGIRKAHELNHVWEQVRGDYQGPAVEQFLETVEDIIENCNIDLQSEGIPTTSDVLALVYAYRTTLAQGAHGKFEWIDGTLIRALEDGHWILIDNVNLCPASVLDRLNSLFEPGGVLINNERGLVNGEVKIIRPHPNFRIFMTMDPRFGEVSRAMRNRAVEIYLSSEPHTDATLDVDYTRILNGVGLLGLEIPASLIALLEAAQKQVQQSGDEGGVRTVAVFGTLLVGLLRMGNPWDDALLRSLREAYPELDVSAEHISSTVQHAVQIGHTFSWMVNQSGSVSPTLSWFPIFGRLMLEHSMLASVIASEAPLDYLLTMNGSSHPNSDLSDLVHPVPSTLTLLKAARYLFLDELDTNDIRSQISKFNEQSKDSFTFALLKFMKNGQGFPAEFVRSMEEELGHFASIPQPFLRTPLLRNNPTINTWIVRAGSANLQRLWDGYSQTFALRSLRRRLFANRWREEQSSREAEIVGAGRMNVAQQSYAYHQGLLSESQLVHPGVGTLWPLLNALHCALEHLMDKSLTGATARDNRLFVMILNQYDHLWASMQDQSLHIEKLSVAIRRLGKYMGTNNHARFGPTVSAEEDFALQLDCALKEATKGLRLFEVHISSRLYKHAGIVGLKTLDLYQIEAKFRGLAAKLELDGSDVVAWLSHPYVEISEETRRTITEGLSTVYQMGDMEQGDKQSLLGVLQRIAHGLEEQLRKTFDDQRVLGVGRQGIQFGGLRLSTVEHVPLQQVIALGARAAHVSVWAVADIAALKQEMCVLSDLMALMTADNDPFAVKVELSRMTPILEAVKLEALRNTSRNPADMEPYQHLIWLAETNAEAPLGPGTCASIRAVLQDAVYKWHRALWMNSGNHWALAIRDRSRMSLFKGTISVGIGGDSVADKIERENFPGPSLLRTALTTIFDIHLLAPMDEIPIHGFHGKARQNKLLLDFYASSKGKRTILDEYDLSLLIGALQQYLESYATYFSTGTMAEIRSILTQLAREEVVDSYVVQLQKLRHLCSGVESGALRHLFIAFVQPAISCISHAIGKTSAFQRCIGEAWLYVSLAFLRSYVPHTPTDPASGPATKLGFLEDEAAALRAEIIIRGTAERLSSGNVDNEAVRQLLMELDTLKHDRLKWSRRIALRPEKSQIAELHNDLVQLNHSVLGKDTVLSLLSDLRNHASSMALRESSLQATLTAVVDRMETKYPMYRDLLQPIFLAVYQFKYGLRLLMNSCRNSNLEMQTLETLQQAFLQFITDDSWFDFSVAGVLHTMQQIPPLGADGGNPTEERTRVILAMLSRINAIAGVKGSVTDKMWQKTHKLFGGIVDMWSAAEAARLTRLREEEETFKYKEVKHEVGSEDVLLDGEFREAFPDFSAAFADLATIVPEEGAAVEPQSDVTAERKDVEWDNRVAQDIRLLHLYLITGWDSAVAQPLEIFSARWSRAYEMSFNSAANLASGISSLCSSSVDTQSHQGRNFMCDFRTKQLHSTTDDAISETSAYDFYKDASIAEAQKIVPLLTNLDQRICELLEQWPEHTVLQQITVLSSRIAGFSLTSPIMKLLTGLEILLGKCHDWEAYASREVSINVNIEEINQLIIRWRKLELSCWRQLLDLEDRNCERKASNMWFHLWKVIFGVLGTDTERHIVSLLILLSTCAFSSLTNFQNRQDTLVQDELFAALDEFCSSSTLGEFSTRLQMLHTFYLHAKLSLRKDVGLQNPNSAIVANVLRNVHQYYSQFESEVGESVKKLRAPISKELSEYVKIASWKDVNVYALKESAARTHHHLHKHVRKYREVLKRPVIEVFGALQKQSPIDVGLPSEVDVGASLAKEHHEGAAKAISDVPVVGSDSPGGRVQQLNELGRRMKRFARQEVTATETIGESCSLNDFATAILERSIDFQRLNASLEGGSKTAKNEKTIRKKAFVDLLKQLARLGISLRCVHRYTNQREPAFIHALPVLDIASDENQPWLSPHLVKLWAGSNEYYYRNLVCISQLRLFATSHSADVTSDEVEKASSSVEHLLHVIIEERRVWATFAASLRCLTQLSGRLAHVHADVVSGNFKSVAPILLPSDWFVNGLRALKGATDEALVMCSQALMLPHIGEMSNADVIVHLQEAVLYLKQGKGALDGLYLESVHCDSTVFSTSSSIVLREAFGSYKGALERLTSNESLLDNETLIRIVGVMQDRHRELTDFNQSLLDLPFIVDDSVANVSAASGFANELIKLLLSSFQQLMWSQEPDEDAEGLDEFGFRAHYITRCHEKYEQMLKGVQVESIVLALNSFLAEVDSLMSLESRSWASQTCARMYPLIHQFILMLQYRLGAFLLYHRSVAKLLFILSKTFGAIFRDGYCVPSANSEEQDETGQEESATGTGIGEGAGAKDVSDEIENTDQVEGMQNESGTDSAEQQHIPEEDSAMEMDLDFDGNLEDVEQPDNGDDGGAQSGEDEAEEQMGDLGGKGNVVDEKLWGEEGADEGGNESTEPDAPVNSLDSESETVAKEDAGPRNDGSEERKDERKEEVETDRKDEDGSELEAEADTETDMDVNQPDRYEESHGFDIEQAENADSADAHEEEEKDVQLPENMEIEGEDSMSQLGEDNNESIDEPPLPDGEGAEGQPDFQENDASPDLENDSPEPLDNLKDTVDEAQNPSNEEGDSGSDITHGVSKEEPMPEEDVDMNGGIDVGQLEESMLQQLGEEGQHGQQSRGIDGQHEIKGPDISHDRSAADAPLDTGGSSRKEMERNSLPQNQQSLERLPNPRRSLGDALKNWMKRLRALTDAPEVDDAGKNDENEVADGGDRGMDFEFVEEDQHADGQVLNVATDEQMKNVDRSALVDNGRDDEEEQSHSDMMEIDQPEAEQVPKERNGESPEGPSGPSDGTLRGLELKQEDGPDAQTGPEEEVPMTEGPSDDDIVNPVTADRLTGNEVDESSEILDEDIELVDAEAYDTLRQELEQSLAEWRENGGTLQHAQELWRQYGVITRNLSFELCEQLRLILEPTLATKLKGDYRTGKRLNMRKVIPYIASQFKKDKIWLRRTKPSKRTYQIMIAIDDSKSMAESRSVQLAYESLALITQALTQLEVGEVSVVSFGQDVKLLHPFERTFSDQAGADVIQRFTFEQNRTDVLRMMTSTLGIMEQARTLGIMGGVASGEELWQLQLVISDGICEDHSRIQSLVRKAMELRIMVVFLILDPRDSISGLTNVTYPVDAATGLPTVRMGRYMDTFPFDYFVLVKDVGSLPEVLSDTLRQYFSFVSV</sequence>
<evidence type="ECO:0000256" key="11">
    <source>
        <dbReference type="SAM" id="MobiDB-lite"/>
    </source>
</evidence>
<feature type="domain" description="VWFA" evidence="12">
    <location>
        <begin position="5105"/>
        <end position="5306"/>
    </location>
</feature>
<accession>A0AAD5X977</accession>
<gene>
    <name evidence="13" type="primary">MDN1</name>
    <name evidence="13" type="ORF">HK097_001024</name>
</gene>
<keyword evidence="14" id="KW-1185">Reference proteome</keyword>
<dbReference type="Pfam" id="PF07728">
    <property type="entry name" value="AAA_5"/>
    <property type="match status" value="8"/>
</dbReference>
<comment type="function">
    <text evidence="10">Nuclear chaperone required for maturation and nuclear export of pre-60S ribosome subunits.</text>
</comment>
<comment type="subcellular location">
    <subcellularLocation>
        <location evidence="1">Nucleus</location>
        <location evidence="1">Nucleolus</location>
    </subcellularLocation>
    <subcellularLocation>
        <location evidence="2">Nucleus</location>
        <location evidence="2">Nucleoplasm</location>
    </subcellularLocation>
</comment>
<evidence type="ECO:0000256" key="3">
    <source>
        <dbReference type="ARBA" id="ARBA00007188"/>
    </source>
</evidence>
<dbReference type="EMBL" id="JADGJD010000012">
    <property type="protein sequence ID" value="KAJ3057055.1"/>
    <property type="molecule type" value="Genomic_DNA"/>
</dbReference>
<feature type="compositionally biased region" description="Basic and acidic residues" evidence="11">
    <location>
        <begin position="4770"/>
        <end position="4786"/>
    </location>
</feature>
<evidence type="ECO:0000256" key="9">
    <source>
        <dbReference type="ARBA" id="ARBA00023242"/>
    </source>
</evidence>
<dbReference type="InterPro" id="IPR041190">
    <property type="entry name" value="Midasin_AAA_lid_5"/>
</dbReference>
<dbReference type="Proteomes" id="UP001212841">
    <property type="component" value="Unassembled WGS sequence"/>
</dbReference>
<dbReference type="PANTHER" id="PTHR48103">
    <property type="entry name" value="MIDASIN-RELATED"/>
    <property type="match status" value="1"/>
</dbReference>
<evidence type="ECO:0000256" key="5">
    <source>
        <dbReference type="ARBA" id="ARBA00022553"/>
    </source>
</evidence>
<feature type="compositionally biased region" description="Polar residues" evidence="11">
    <location>
        <begin position="4455"/>
        <end position="4470"/>
    </location>
</feature>
<keyword evidence="8 10" id="KW-0143">Chaperone</keyword>
<dbReference type="GO" id="GO:0005524">
    <property type="term" value="F:ATP binding"/>
    <property type="evidence" value="ECO:0007669"/>
    <property type="project" value="UniProtKB-KW"/>
</dbReference>
<dbReference type="InterPro" id="IPR025662">
    <property type="entry name" value="Sigma_54_int_dom_ATP-bd_1"/>
</dbReference>
<feature type="compositionally biased region" description="Acidic residues" evidence="11">
    <location>
        <begin position="4590"/>
        <end position="4604"/>
    </location>
</feature>
<evidence type="ECO:0000256" key="1">
    <source>
        <dbReference type="ARBA" id="ARBA00004604"/>
    </source>
</evidence>
<dbReference type="FunFam" id="3.40.50.300:FF:001368">
    <property type="entry name" value="Midasin"/>
    <property type="match status" value="1"/>
</dbReference>
<feature type="region of interest" description="Disordered" evidence="11">
    <location>
        <begin position="4452"/>
        <end position="4471"/>
    </location>
</feature>
<feature type="compositionally biased region" description="Acidic residues" evidence="11">
    <location>
        <begin position="4682"/>
        <end position="4696"/>
    </location>
</feature>
<evidence type="ECO:0000256" key="4">
    <source>
        <dbReference type="ARBA" id="ARBA00017143"/>
    </source>
</evidence>
<dbReference type="InterPro" id="IPR012099">
    <property type="entry name" value="Midasin"/>
</dbReference>
<dbReference type="GO" id="GO:0030687">
    <property type="term" value="C:preribosome, large subunit precursor"/>
    <property type="evidence" value="ECO:0007669"/>
    <property type="project" value="TreeGrafter"/>
</dbReference>
<dbReference type="InterPro" id="IPR027417">
    <property type="entry name" value="P-loop_NTPase"/>
</dbReference>
<feature type="compositionally biased region" description="Acidic residues" evidence="11">
    <location>
        <begin position="4489"/>
        <end position="4500"/>
    </location>
</feature>
<dbReference type="FunFam" id="3.40.50.300:FF:000582">
    <property type="entry name" value="Midasin"/>
    <property type="match status" value="1"/>
</dbReference>
<dbReference type="PROSITE" id="PS50234">
    <property type="entry name" value="VWFA"/>
    <property type="match status" value="1"/>
</dbReference>
<evidence type="ECO:0000259" key="12">
    <source>
        <dbReference type="PROSITE" id="PS50234"/>
    </source>
</evidence>
<dbReference type="InterPro" id="IPR002035">
    <property type="entry name" value="VWF_A"/>
</dbReference>
<dbReference type="SUPFAM" id="SSF52540">
    <property type="entry name" value="P-loop containing nucleoside triphosphate hydrolases"/>
    <property type="match status" value="6"/>
</dbReference>
<dbReference type="GO" id="GO:0000027">
    <property type="term" value="P:ribosomal large subunit assembly"/>
    <property type="evidence" value="ECO:0007669"/>
    <property type="project" value="InterPro"/>
</dbReference>
<evidence type="ECO:0000256" key="6">
    <source>
        <dbReference type="ARBA" id="ARBA00022741"/>
    </source>
</evidence>
<feature type="compositionally biased region" description="Acidic residues" evidence="11">
    <location>
        <begin position="4958"/>
        <end position="4973"/>
    </location>
</feature>
<dbReference type="InterPro" id="IPR003593">
    <property type="entry name" value="AAA+_ATPase"/>
</dbReference>
<dbReference type="GO" id="GO:0016887">
    <property type="term" value="F:ATP hydrolysis activity"/>
    <property type="evidence" value="ECO:0007669"/>
    <property type="project" value="InterPro"/>
</dbReference>
<dbReference type="CDD" id="cd00009">
    <property type="entry name" value="AAA"/>
    <property type="match status" value="2"/>
</dbReference>
<dbReference type="PROSITE" id="PS00675">
    <property type="entry name" value="SIGMA54_INTERACT_1"/>
    <property type="match status" value="1"/>
</dbReference>
<evidence type="ECO:0000256" key="8">
    <source>
        <dbReference type="ARBA" id="ARBA00023186"/>
    </source>
</evidence>
<dbReference type="PIRSF" id="PIRSF010340">
    <property type="entry name" value="Midasin"/>
    <property type="match status" value="1"/>
</dbReference>
<feature type="compositionally biased region" description="Low complexity" evidence="11">
    <location>
        <begin position="4753"/>
        <end position="4765"/>
    </location>
</feature>